<dbReference type="PANTHER" id="PTHR22957">
    <property type="entry name" value="TBC1 DOMAIN FAMILY MEMBER GTPASE-ACTIVATING PROTEIN"/>
    <property type="match status" value="1"/>
</dbReference>
<dbReference type="Pfam" id="PF00566">
    <property type="entry name" value="RabGAP-TBC"/>
    <property type="match status" value="1"/>
</dbReference>
<evidence type="ECO:0000313" key="5">
    <source>
        <dbReference type="EMBL" id="KAJ1916729.1"/>
    </source>
</evidence>
<dbReference type="SUPFAM" id="SSF47923">
    <property type="entry name" value="Ypt/Rab-GAP domain of gyp1p"/>
    <property type="match status" value="2"/>
</dbReference>
<dbReference type="Gene3D" id="1.10.8.270">
    <property type="entry name" value="putative rabgap domain of human tbc1 domain family member 14 like domains"/>
    <property type="match status" value="1"/>
</dbReference>
<dbReference type="InterPro" id="IPR000195">
    <property type="entry name" value="Rab-GAP-TBC_dom"/>
</dbReference>
<dbReference type="PROSITE" id="PS50086">
    <property type="entry name" value="TBC_RABGAP"/>
    <property type="match status" value="1"/>
</dbReference>
<comment type="caution">
    <text evidence="5">The sequence shown here is derived from an EMBL/GenBank/DDBJ whole genome shotgun (WGS) entry which is preliminary data.</text>
</comment>
<dbReference type="InterPro" id="IPR035969">
    <property type="entry name" value="Rab-GAP_TBC_sf"/>
</dbReference>
<feature type="compositionally biased region" description="Polar residues" evidence="3">
    <location>
        <begin position="98"/>
        <end position="107"/>
    </location>
</feature>
<evidence type="ECO:0000313" key="6">
    <source>
        <dbReference type="Proteomes" id="UP001150538"/>
    </source>
</evidence>
<dbReference type="SMART" id="SM00164">
    <property type="entry name" value="TBC"/>
    <property type="match status" value="1"/>
</dbReference>
<evidence type="ECO:0000256" key="1">
    <source>
        <dbReference type="ARBA" id="ARBA00022468"/>
    </source>
</evidence>
<gene>
    <name evidence="5" type="primary">GYP1</name>
    <name evidence="5" type="ORF">H4219_003599</name>
</gene>
<dbReference type="GO" id="GO:0005096">
    <property type="term" value="F:GTPase activator activity"/>
    <property type="evidence" value="ECO:0007669"/>
    <property type="project" value="UniProtKB-KW"/>
</dbReference>
<feature type="compositionally biased region" description="Polar residues" evidence="3">
    <location>
        <begin position="115"/>
        <end position="126"/>
    </location>
</feature>
<dbReference type="Proteomes" id="UP001150538">
    <property type="component" value="Unassembled WGS sequence"/>
</dbReference>
<evidence type="ECO:0000256" key="2">
    <source>
        <dbReference type="ARBA" id="ARBA00022553"/>
    </source>
</evidence>
<feature type="compositionally biased region" description="Polar residues" evidence="3">
    <location>
        <begin position="62"/>
        <end position="86"/>
    </location>
</feature>
<dbReference type="FunFam" id="1.10.472.80:FF:000001">
    <property type="entry name" value="TBC1 domain family member 22B"/>
    <property type="match status" value="1"/>
</dbReference>
<organism evidence="5 6">
    <name type="scientific">Mycoemilia scoparia</name>
    <dbReference type="NCBI Taxonomy" id="417184"/>
    <lineage>
        <taxon>Eukaryota</taxon>
        <taxon>Fungi</taxon>
        <taxon>Fungi incertae sedis</taxon>
        <taxon>Zoopagomycota</taxon>
        <taxon>Kickxellomycotina</taxon>
        <taxon>Kickxellomycetes</taxon>
        <taxon>Kickxellales</taxon>
        <taxon>Kickxellaceae</taxon>
        <taxon>Mycoemilia</taxon>
    </lineage>
</organism>
<protein>
    <submittedName>
        <fullName evidence="5">GTPase-activating protein</fullName>
    </submittedName>
</protein>
<feature type="region of interest" description="Disordered" evidence="3">
    <location>
        <begin position="62"/>
        <end position="126"/>
    </location>
</feature>
<reference evidence="5" key="1">
    <citation type="submission" date="2022-07" db="EMBL/GenBank/DDBJ databases">
        <title>Phylogenomic reconstructions and comparative analyses of Kickxellomycotina fungi.</title>
        <authorList>
            <person name="Reynolds N.K."/>
            <person name="Stajich J.E."/>
            <person name="Barry K."/>
            <person name="Grigoriev I.V."/>
            <person name="Crous P."/>
            <person name="Smith M.E."/>
        </authorList>
    </citation>
    <scope>NUCLEOTIDE SEQUENCE</scope>
    <source>
        <strain evidence="5">NBRC 100468</strain>
    </source>
</reference>
<evidence type="ECO:0000259" key="4">
    <source>
        <dbReference type="PROSITE" id="PS50086"/>
    </source>
</evidence>
<dbReference type="AlphaFoldDB" id="A0A9W8DP06"/>
<feature type="domain" description="Rab-GAP TBC" evidence="4">
    <location>
        <begin position="182"/>
        <end position="408"/>
    </location>
</feature>
<accession>A0A9W8DP06</accession>
<dbReference type="OrthoDB" id="26371at2759"/>
<dbReference type="FunFam" id="1.10.8.270:FF:000004">
    <property type="entry name" value="TBC1 domain family, member 22B"/>
    <property type="match status" value="1"/>
</dbReference>
<name>A0A9W8DP06_9FUNG</name>
<keyword evidence="2" id="KW-0597">Phosphoprotein</keyword>
<keyword evidence="1" id="KW-0343">GTPase activation</keyword>
<sequence>MASNNSNNIASPTPTATSSFWKRMPVYAPARVYMKTTDEKKEIDVCKRTSWIASPPALSPGTSYFDQPLSSASSRHGSRPGTPSIQSRRDDAIRKRAGSNNSSNSGIQPPDVPSISRTASATSRQSMDLNASISRLSISRTNSLADSAAQLPVNLTREEKFTKILSSANVDSDELRKLSWNGIPDRHRSMAWQILLGYLPCNASRREQTLERKRKEYNDWATQTFSKGESALDSELWHQISIDVPRTVPVSKLFRHEKIQKSLSRVLYCWAIRHPASGYVQGINDLVTPFYVVFLSPYIGKYADPNTCKPSQLPQPVIDKVEADSFWCLSKLLDRIQDNYTHAQPGIQRQIVKLKDLVERINGKLTKHLESQGIEFIQFAFRWINCLLVREFSLNNTVRMWDTYLAETDGFSEFHIYVCAAFLLKWANTLTNQDFQELIIFLQSPPTSDWTHKDIELILSEAYMYKYLYDSSPQHFTTTQTQ</sequence>
<dbReference type="GO" id="GO:0005794">
    <property type="term" value="C:Golgi apparatus"/>
    <property type="evidence" value="ECO:0007669"/>
    <property type="project" value="TreeGrafter"/>
</dbReference>
<dbReference type="FunFam" id="1.10.10.750:FF:000009">
    <property type="entry name" value="TBC1 domain family member 22A"/>
    <property type="match status" value="1"/>
</dbReference>
<proteinExistence type="predicted"/>
<keyword evidence="6" id="KW-1185">Reference proteome</keyword>
<dbReference type="PANTHER" id="PTHR22957:SF26">
    <property type="entry name" value="LD44506P"/>
    <property type="match status" value="1"/>
</dbReference>
<evidence type="ECO:0000256" key="3">
    <source>
        <dbReference type="SAM" id="MobiDB-lite"/>
    </source>
</evidence>
<dbReference type="Gene3D" id="1.10.472.80">
    <property type="entry name" value="Ypt/Rab-GAP domain of gyp1p, domain 3"/>
    <property type="match status" value="1"/>
</dbReference>
<dbReference type="GO" id="GO:0071889">
    <property type="term" value="F:14-3-3 protein binding"/>
    <property type="evidence" value="ECO:0007669"/>
    <property type="project" value="UniProtKB-ARBA"/>
</dbReference>
<dbReference type="EMBL" id="JANBPU010000093">
    <property type="protein sequence ID" value="KAJ1916729.1"/>
    <property type="molecule type" value="Genomic_DNA"/>
</dbReference>
<dbReference type="Gene3D" id="1.10.10.750">
    <property type="entry name" value="Ypt/Rab-GAP domain of gyp1p, domain 1"/>
    <property type="match status" value="1"/>
</dbReference>